<keyword evidence="2" id="KW-0223">Dioxygenase</keyword>
<gene>
    <name evidence="2" type="ORF">RFI_18160</name>
</gene>
<organism evidence="2 3">
    <name type="scientific">Reticulomyxa filosa</name>
    <dbReference type="NCBI Taxonomy" id="46433"/>
    <lineage>
        <taxon>Eukaryota</taxon>
        <taxon>Sar</taxon>
        <taxon>Rhizaria</taxon>
        <taxon>Retaria</taxon>
        <taxon>Foraminifera</taxon>
        <taxon>Monothalamids</taxon>
        <taxon>Reticulomyxidae</taxon>
        <taxon>Reticulomyxa</taxon>
    </lineage>
</organism>
<dbReference type="EMBL" id="ASPP01014069">
    <property type="protein sequence ID" value="ETO19078.1"/>
    <property type="molecule type" value="Genomic_DNA"/>
</dbReference>
<accession>X6MZJ5</accession>
<dbReference type="Gene3D" id="1.20.58.480">
    <property type="match status" value="1"/>
</dbReference>
<dbReference type="OrthoDB" id="447477at2759"/>
<comment type="caution">
    <text evidence="2">The sequence shown here is derived from an EMBL/GenBank/DDBJ whole genome shotgun (WGS) entry which is preliminary data.</text>
</comment>
<dbReference type="SUPFAM" id="SSF140959">
    <property type="entry name" value="Indolic compounds 2,3-dioxygenase-like"/>
    <property type="match status" value="1"/>
</dbReference>
<reference evidence="2 3" key="1">
    <citation type="journal article" date="2013" name="Curr. Biol.">
        <title>The Genome of the Foraminiferan Reticulomyxa filosa.</title>
        <authorList>
            <person name="Glockner G."/>
            <person name="Hulsmann N."/>
            <person name="Schleicher M."/>
            <person name="Noegel A.A."/>
            <person name="Eichinger L."/>
            <person name="Gallinger C."/>
            <person name="Pawlowski J."/>
            <person name="Sierra R."/>
            <person name="Euteneuer U."/>
            <person name="Pillet L."/>
            <person name="Moustafa A."/>
            <person name="Platzer M."/>
            <person name="Groth M."/>
            <person name="Szafranski K."/>
            <person name="Schliwa M."/>
        </authorList>
    </citation>
    <scope>NUCLEOTIDE SEQUENCE [LARGE SCALE GENOMIC DNA]</scope>
</reference>
<dbReference type="Pfam" id="PF03301">
    <property type="entry name" value="Trp_dioxygenase"/>
    <property type="match status" value="2"/>
</dbReference>
<dbReference type="GO" id="GO:0004833">
    <property type="term" value="F:L-tryptophan 2,3-dioxygenase activity"/>
    <property type="evidence" value="ECO:0007669"/>
    <property type="project" value="InterPro"/>
</dbReference>
<evidence type="ECO:0000313" key="2">
    <source>
        <dbReference type="EMBL" id="ETO19078.1"/>
    </source>
</evidence>
<feature type="region of interest" description="Disordered" evidence="1">
    <location>
        <begin position="47"/>
        <end position="67"/>
    </location>
</feature>
<dbReference type="AlphaFoldDB" id="X6MZJ5"/>
<dbReference type="PANTHER" id="PTHR10138">
    <property type="entry name" value="TRYPTOPHAN 2,3-DIOXYGENASE"/>
    <property type="match status" value="1"/>
</dbReference>
<dbReference type="InterPro" id="IPR004981">
    <property type="entry name" value="Trp_2_3_dOase"/>
</dbReference>
<dbReference type="Proteomes" id="UP000023152">
    <property type="component" value="Unassembled WGS sequence"/>
</dbReference>
<keyword evidence="3" id="KW-1185">Reference proteome</keyword>
<sequence length="320" mass="37332">NVLFFKNQIIKKKKKRTFEDSFIYVYIPFWDLERNLKKRKITNYHKKKNDINYNPPPSKKKKKDGKDYHKTLSKEHATVVQDSESKTTLFEVLEKWLERCPFTATKDFNFVEEYSKAVTKALEAERDLQLDAESAQNYEKTAKETFEIVFNPKSYNELREGGKIRLSYTAFKAALMIMLYRDIPIYHMFCFCTGLSLSLSLSYASSGEEEEEEEGSYILQSVIDLDANLHKWRNAHSLMVHRMLGAKMGTGGSSGYHYLRTAAIHHRVFSDLFNLSTYMIPKRFLPVLPESVAGFMKFHITLHYITSYYIHIISISISIS</sequence>
<feature type="non-terminal residue" evidence="2">
    <location>
        <position position="1"/>
    </location>
</feature>
<dbReference type="GO" id="GO:0046872">
    <property type="term" value="F:metal ion binding"/>
    <property type="evidence" value="ECO:0007669"/>
    <property type="project" value="InterPro"/>
</dbReference>
<dbReference type="GO" id="GO:0019442">
    <property type="term" value="P:L-tryptophan catabolic process to acetyl-CoA"/>
    <property type="evidence" value="ECO:0007669"/>
    <property type="project" value="TreeGrafter"/>
</dbReference>
<proteinExistence type="predicted"/>
<dbReference type="GO" id="GO:0019441">
    <property type="term" value="P:L-tryptophan catabolic process to kynurenine"/>
    <property type="evidence" value="ECO:0007669"/>
    <property type="project" value="InterPro"/>
</dbReference>
<evidence type="ECO:0000313" key="3">
    <source>
        <dbReference type="Proteomes" id="UP000023152"/>
    </source>
</evidence>
<keyword evidence="2" id="KW-0560">Oxidoreductase</keyword>
<dbReference type="GO" id="GO:0020037">
    <property type="term" value="F:heme binding"/>
    <property type="evidence" value="ECO:0007669"/>
    <property type="project" value="InterPro"/>
</dbReference>
<evidence type="ECO:0000256" key="1">
    <source>
        <dbReference type="SAM" id="MobiDB-lite"/>
    </source>
</evidence>
<name>X6MZJ5_RETFI</name>
<dbReference type="PANTHER" id="PTHR10138:SF0">
    <property type="entry name" value="TRYPTOPHAN 2,3-DIOXYGENASE"/>
    <property type="match status" value="1"/>
</dbReference>
<dbReference type="InterPro" id="IPR037217">
    <property type="entry name" value="Trp/Indoleamine_2_3_dOase-like"/>
</dbReference>
<protein>
    <submittedName>
        <fullName evidence="2">Tryptophan 2,3-dioxygenase-like protein</fullName>
    </submittedName>
</protein>